<dbReference type="GO" id="GO:1904680">
    <property type="term" value="F:peptide transmembrane transporter activity"/>
    <property type="evidence" value="ECO:0007669"/>
    <property type="project" value="TreeGrafter"/>
</dbReference>
<dbReference type="GO" id="GO:0015833">
    <property type="term" value="P:peptide transport"/>
    <property type="evidence" value="ECO:0007669"/>
    <property type="project" value="TreeGrafter"/>
</dbReference>
<dbReference type="PIRSF" id="PIRSF002741">
    <property type="entry name" value="MppA"/>
    <property type="match status" value="1"/>
</dbReference>
<dbReference type="SUPFAM" id="SSF53850">
    <property type="entry name" value="Periplasmic binding protein-like II"/>
    <property type="match status" value="1"/>
</dbReference>
<feature type="domain" description="Solute-binding protein family 5" evidence="5">
    <location>
        <begin position="59"/>
        <end position="414"/>
    </location>
</feature>
<dbReference type="Gene3D" id="3.90.76.10">
    <property type="entry name" value="Dipeptide-binding Protein, Domain 1"/>
    <property type="match status" value="1"/>
</dbReference>
<evidence type="ECO:0000259" key="5">
    <source>
        <dbReference type="Pfam" id="PF00496"/>
    </source>
</evidence>
<dbReference type="GO" id="GO:0043190">
    <property type="term" value="C:ATP-binding cassette (ABC) transporter complex"/>
    <property type="evidence" value="ECO:0007669"/>
    <property type="project" value="InterPro"/>
</dbReference>
<proteinExistence type="inferred from homology"/>
<dbReference type="PANTHER" id="PTHR30290">
    <property type="entry name" value="PERIPLASMIC BINDING COMPONENT OF ABC TRANSPORTER"/>
    <property type="match status" value="1"/>
</dbReference>
<dbReference type="InterPro" id="IPR030678">
    <property type="entry name" value="Peptide/Ni-bd"/>
</dbReference>
<dbReference type="PROSITE" id="PS01040">
    <property type="entry name" value="SBP_BACTERIAL_5"/>
    <property type="match status" value="1"/>
</dbReference>
<dbReference type="Proteomes" id="UP000220106">
    <property type="component" value="Unassembled WGS sequence"/>
</dbReference>
<reference evidence="6 7" key="1">
    <citation type="submission" date="2017-09" db="EMBL/GenBank/DDBJ databases">
        <title>Large-scale bioinformatics analysis of Bacillus genomes uncovers conserved roles of natural products in bacterial physiology.</title>
        <authorList>
            <consortium name="Agbiome Team Llc"/>
            <person name="Bleich R.M."/>
            <person name="Kirk G.J."/>
            <person name="Santa Maria K.C."/>
            <person name="Allen S.E."/>
            <person name="Farag S."/>
            <person name="Shank E.A."/>
            <person name="Bowers A."/>
        </authorList>
    </citation>
    <scope>NUCLEOTIDE SEQUENCE [LARGE SCALE GENOMIC DNA]</scope>
    <source>
        <strain evidence="6 7">AFS003229</strain>
    </source>
</reference>
<evidence type="ECO:0000256" key="4">
    <source>
        <dbReference type="ARBA" id="ARBA00022729"/>
    </source>
</evidence>
<comment type="subcellular location">
    <subcellularLocation>
        <location evidence="1">Cell membrane</location>
        <topology evidence="1">Lipid-anchor</topology>
    </subcellularLocation>
</comment>
<keyword evidence="3" id="KW-0813">Transport</keyword>
<evidence type="ECO:0000256" key="1">
    <source>
        <dbReference type="ARBA" id="ARBA00004193"/>
    </source>
</evidence>
<dbReference type="EMBL" id="NUEQ01000014">
    <property type="protein sequence ID" value="PEJ34257.1"/>
    <property type="molecule type" value="Genomic_DNA"/>
</dbReference>
<dbReference type="PANTHER" id="PTHR30290:SF9">
    <property type="entry name" value="OLIGOPEPTIDE-BINDING PROTEIN APPA"/>
    <property type="match status" value="1"/>
</dbReference>
<protein>
    <submittedName>
        <fullName evidence="6">Peptide ABC transporter substrate-binding protein</fullName>
    </submittedName>
</protein>
<dbReference type="InterPro" id="IPR023765">
    <property type="entry name" value="SBP_5_CS"/>
</dbReference>
<evidence type="ECO:0000313" key="7">
    <source>
        <dbReference type="Proteomes" id="UP000220106"/>
    </source>
</evidence>
<dbReference type="AlphaFoldDB" id="A0AAX0S5J9"/>
<dbReference type="Gene3D" id="3.10.105.10">
    <property type="entry name" value="Dipeptide-binding Protein, Domain 3"/>
    <property type="match status" value="1"/>
</dbReference>
<name>A0AAX0S5J9_9BACI</name>
<keyword evidence="4" id="KW-0732">Signal</keyword>
<comment type="similarity">
    <text evidence="2">Belongs to the bacterial solute-binding protein 5 family.</text>
</comment>
<dbReference type="InterPro" id="IPR000914">
    <property type="entry name" value="SBP_5_dom"/>
</dbReference>
<evidence type="ECO:0000313" key="6">
    <source>
        <dbReference type="EMBL" id="PEJ34257.1"/>
    </source>
</evidence>
<evidence type="ECO:0000256" key="2">
    <source>
        <dbReference type="ARBA" id="ARBA00005695"/>
    </source>
</evidence>
<dbReference type="InterPro" id="IPR039424">
    <property type="entry name" value="SBP_5"/>
</dbReference>
<dbReference type="CDD" id="cd00995">
    <property type="entry name" value="PBP2_NikA_DppA_OppA_like"/>
    <property type="match status" value="1"/>
</dbReference>
<dbReference type="Pfam" id="PF00496">
    <property type="entry name" value="SBP_bac_5"/>
    <property type="match status" value="1"/>
</dbReference>
<dbReference type="Gene3D" id="3.40.190.10">
    <property type="entry name" value="Periplasmic binding protein-like II"/>
    <property type="match status" value="1"/>
</dbReference>
<sequence>MNNSSVASSTSDDALNIATIAAEGLGDKLPHLWLNRGDLSQKLMFRSLFLPDADLKNEKPDLAKSYTVSDDKLTYKITMKDGVKWHDGQNLTGEDVVWSIGMVLKASQVNAIYTSAFSSIEGAEAWIAKKSDHISGISVDGKTITIKLSKPVGNFIPVLGQFAIYPKHLLKDENPLEIHNSDFWKNPIGNGMYKLEKLEPGNYASFVPAETYEGKKPKVKKIVLTTVSEPTSAAKTGKLDFFNTNVVEIIESMKSVDNFAANSIDMLFYRYLVVNIQDAEGNKNEEMADKRVREALMYGIDRKILAEKLYPNLATSLNTGVPSSFNEYDTEASEYEFNPKKAKKLLQEANFDFNKTIKLRYYYEDQTSINFMTAVAQYLTELGMKVEVLKFQGDVASELYKMKDYDLALKGLSSFGYEEWYGEYESKNANFKNVFGSEGIFDNAVNRLKGTEDMKERQEILSELQNLEVEHLYKLPLYTIKSYYYVNEEKVKTSGIYGNPWYNYDMKFEEWEIK</sequence>
<gene>
    <name evidence="6" type="ORF">CN689_08930</name>
</gene>
<accession>A0AAX0S5J9</accession>
<dbReference type="RefSeq" id="WP_098175608.1">
    <property type="nucleotide sequence ID" value="NZ_CP050509.1"/>
</dbReference>
<evidence type="ECO:0000256" key="3">
    <source>
        <dbReference type="ARBA" id="ARBA00022448"/>
    </source>
</evidence>
<comment type="caution">
    <text evidence="6">The sequence shown here is derived from an EMBL/GenBank/DDBJ whole genome shotgun (WGS) entry which is preliminary data.</text>
</comment>
<organism evidence="6 7">
    <name type="scientific">Peribacillus butanolivorans</name>
    <dbReference type="NCBI Taxonomy" id="421767"/>
    <lineage>
        <taxon>Bacteria</taxon>
        <taxon>Bacillati</taxon>
        <taxon>Bacillota</taxon>
        <taxon>Bacilli</taxon>
        <taxon>Bacillales</taxon>
        <taxon>Bacillaceae</taxon>
        <taxon>Peribacillus</taxon>
    </lineage>
</organism>
<dbReference type="GO" id="GO:0042597">
    <property type="term" value="C:periplasmic space"/>
    <property type="evidence" value="ECO:0007669"/>
    <property type="project" value="UniProtKB-ARBA"/>
</dbReference>